<feature type="region of interest" description="Disordered" evidence="1">
    <location>
        <begin position="1"/>
        <end position="41"/>
    </location>
</feature>
<gene>
    <name evidence="2" type="ORF">DPX16_3086</name>
</gene>
<reference evidence="2 3" key="1">
    <citation type="submission" date="2018-10" db="EMBL/GenBank/DDBJ databases">
        <title>Genome assembly for a Yunnan-Guizhou Plateau 3E fish, Anabarilius grahami (Regan), and its evolutionary and genetic applications.</title>
        <authorList>
            <person name="Jiang W."/>
        </authorList>
    </citation>
    <scope>NUCLEOTIDE SEQUENCE [LARGE SCALE GENOMIC DNA]</scope>
    <source>
        <strain evidence="2">AG-KIZ</strain>
        <tissue evidence="2">Muscle</tissue>
    </source>
</reference>
<comment type="caution">
    <text evidence="2">The sequence shown here is derived from an EMBL/GenBank/DDBJ whole genome shotgun (WGS) entry which is preliminary data.</text>
</comment>
<name>A0A3N0XLM0_ANAGA</name>
<proteinExistence type="predicted"/>
<evidence type="ECO:0000256" key="1">
    <source>
        <dbReference type="SAM" id="MobiDB-lite"/>
    </source>
</evidence>
<keyword evidence="3" id="KW-1185">Reference proteome</keyword>
<dbReference type="Proteomes" id="UP000281406">
    <property type="component" value="Unassembled WGS sequence"/>
</dbReference>
<feature type="compositionally biased region" description="Polar residues" evidence="1">
    <location>
        <begin position="11"/>
        <end position="27"/>
    </location>
</feature>
<protein>
    <submittedName>
        <fullName evidence="2">Uncharacterized protein</fullName>
    </submittedName>
</protein>
<dbReference type="EMBL" id="RJVU01072345">
    <property type="protein sequence ID" value="ROI37148.1"/>
    <property type="molecule type" value="Genomic_DNA"/>
</dbReference>
<evidence type="ECO:0000313" key="2">
    <source>
        <dbReference type="EMBL" id="ROI37148.1"/>
    </source>
</evidence>
<sequence>MRNRKRLIPLLSSTEENMTTHHQSANNTKDHKPVATSSSSGPLHNSLIEHLQMDGRACDKVPLTGPVWLAASRKPDSRALIQRDSEAQKCHQVPWQRTHARFVSQPAVNEVLQEREPLHSSPSGNQSTPCLFLCIKPSSRDTERGALEMHWLTAKDSCSLSLALPFPHSPPHTHTLTALRDRASEHMRTGGREDGEKQEGGERRP</sequence>
<feature type="region of interest" description="Disordered" evidence="1">
    <location>
        <begin position="181"/>
        <end position="205"/>
    </location>
</feature>
<organism evidence="2 3">
    <name type="scientific">Anabarilius grahami</name>
    <name type="common">Kanglang fish</name>
    <name type="synonym">Barilius grahami</name>
    <dbReference type="NCBI Taxonomy" id="495550"/>
    <lineage>
        <taxon>Eukaryota</taxon>
        <taxon>Metazoa</taxon>
        <taxon>Chordata</taxon>
        <taxon>Craniata</taxon>
        <taxon>Vertebrata</taxon>
        <taxon>Euteleostomi</taxon>
        <taxon>Actinopterygii</taxon>
        <taxon>Neopterygii</taxon>
        <taxon>Teleostei</taxon>
        <taxon>Ostariophysi</taxon>
        <taxon>Cypriniformes</taxon>
        <taxon>Xenocyprididae</taxon>
        <taxon>Xenocypridinae</taxon>
        <taxon>Xenocypridinae incertae sedis</taxon>
        <taxon>Anabarilius</taxon>
    </lineage>
</organism>
<evidence type="ECO:0000313" key="3">
    <source>
        <dbReference type="Proteomes" id="UP000281406"/>
    </source>
</evidence>
<dbReference type="AlphaFoldDB" id="A0A3N0XLM0"/>
<accession>A0A3N0XLM0</accession>